<protein>
    <recommendedName>
        <fullName evidence="3">Clr5 domain-containing protein</fullName>
    </recommendedName>
</protein>
<dbReference type="Proteomes" id="UP000472727">
    <property type="component" value="Unassembled WGS sequence"/>
</dbReference>
<dbReference type="AlphaFoldDB" id="A0A7C8V443"/>
<organism evidence="1 2">
    <name type="scientific">Orbilia oligospora</name>
    <name type="common">Nematode-trapping fungus</name>
    <name type="synonym">Arthrobotrys oligospora</name>
    <dbReference type="NCBI Taxonomy" id="2813651"/>
    <lineage>
        <taxon>Eukaryota</taxon>
        <taxon>Fungi</taxon>
        <taxon>Dikarya</taxon>
        <taxon>Ascomycota</taxon>
        <taxon>Pezizomycotina</taxon>
        <taxon>Orbiliomycetes</taxon>
        <taxon>Orbiliales</taxon>
        <taxon>Orbiliaceae</taxon>
        <taxon>Orbilia</taxon>
    </lineage>
</organism>
<proteinExistence type="predicted"/>
<gene>
    <name evidence="1" type="ORF">TWF106_000117</name>
</gene>
<comment type="caution">
    <text evidence="1">The sequence shown here is derived from an EMBL/GenBank/DDBJ whole genome shotgun (WGS) entry which is preliminary data.</text>
</comment>
<evidence type="ECO:0008006" key="3">
    <source>
        <dbReference type="Google" id="ProtNLM"/>
    </source>
</evidence>
<sequence length="194" mass="21878">MPRPRNIRLDDDQNYILLLYLQKQIPIENIRHLLCRRWNISITKIPSCSTIRARLREWGVNLNAEGHGGYEARVNRQKEVNDEEPATDEALIAQIKILMQQGLDSAKILTILRNGGWPDLTKNKLWSIRHTHDIMLKTRPADRDSMAAEAFAIVAEGLESGITADFGDNMAIAWAKAQTDRFIAGPAVKAAIRG</sequence>
<accession>A0A7C8V443</accession>
<name>A0A7C8V443_ORBOL</name>
<dbReference type="EMBL" id="WIWS01000001">
    <property type="protein sequence ID" value="KAF3229729.1"/>
    <property type="molecule type" value="Genomic_DNA"/>
</dbReference>
<reference evidence="1 2" key="1">
    <citation type="submission" date="2019-06" db="EMBL/GenBank/DDBJ databases">
        <authorList>
            <person name="Palmer J.M."/>
        </authorList>
    </citation>
    <scope>NUCLEOTIDE SEQUENCE [LARGE SCALE GENOMIC DNA]</scope>
    <source>
        <strain evidence="1 2">TWF106</strain>
    </source>
</reference>
<evidence type="ECO:0000313" key="1">
    <source>
        <dbReference type="EMBL" id="KAF3229729.1"/>
    </source>
</evidence>
<evidence type="ECO:0000313" key="2">
    <source>
        <dbReference type="Proteomes" id="UP000472727"/>
    </source>
</evidence>